<proteinExistence type="predicted"/>
<gene>
    <name evidence="2" type="ORF">ACHAXA_001359</name>
</gene>
<dbReference type="EMBL" id="JALLPB020000276">
    <property type="protein sequence ID" value="KAL3811144.1"/>
    <property type="molecule type" value="Genomic_DNA"/>
</dbReference>
<feature type="compositionally biased region" description="Polar residues" evidence="1">
    <location>
        <begin position="141"/>
        <end position="150"/>
    </location>
</feature>
<dbReference type="Proteomes" id="UP001530377">
    <property type="component" value="Unassembled WGS sequence"/>
</dbReference>
<accession>A0ABD3RDX3</accession>
<reference evidence="2 3" key="1">
    <citation type="submission" date="2024-10" db="EMBL/GenBank/DDBJ databases">
        <title>Updated reference genomes for cyclostephanoid diatoms.</title>
        <authorList>
            <person name="Roberts W.R."/>
            <person name="Alverson A.J."/>
        </authorList>
    </citation>
    <scope>NUCLEOTIDE SEQUENCE [LARGE SCALE GENOMIC DNA]</scope>
    <source>
        <strain evidence="2 3">AJA228-03</strain>
    </source>
</reference>
<feature type="region of interest" description="Disordered" evidence="1">
    <location>
        <begin position="1"/>
        <end position="46"/>
    </location>
</feature>
<keyword evidence="3" id="KW-1185">Reference proteome</keyword>
<organism evidence="2 3">
    <name type="scientific">Cyclostephanos tholiformis</name>
    <dbReference type="NCBI Taxonomy" id="382380"/>
    <lineage>
        <taxon>Eukaryota</taxon>
        <taxon>Sar</taxon>
        <taxon>Stramenopiles</taxon>
        <taxon>Ochrophyta</taxon>
        <taxon>Bacillariophyta</taxon>
        <taxon>Coscinodiscophyceae</taxon>
        <taxon>Thalassiosirophycidae</taxon>
        <taxon>Stephanodiscales</taxon>
        <taxon>Stephanodiscaceae</taxon>
        <taxon>Cyclostephanos</taxon>
    </lineage>
</organism>
<name>A0ABD3RDX3_9STRA</name>
<evidence type="ECO:0000256" key="1">
    <source>
        <dbReference type="SAM" id="MobiDB-lite"/>
    </source>
</evidence>
<feature type="region of interest" description="Disordered" evidence="1">
    <location>
        <begin position="104"/>
        <end position="165"/>
    </location>
</feature>
<evidence type="ECO:0000313" key="3">
    <source>
        <dbReference type="Proteomes" id="UP001530377"/>
    </source>
</evidence>
<evidence type="ECO:0000313" key="2">
    <source>
        <dbReference type="EMBL" id="KAL3811144.1"/>
    </source>
</evidence>
<sequence length="302" mass="33612">MKKRQKILKREESASDDFDPSAATPGSFKDTSHTPGSTSFSYTKDGCPNFASSDISPMSFLSPSAMVTPGLKFGETPQVGELHHSIALSDDYMTSSPLPYIDWGSPHENSPQEPGGGLEQGMNNRFMMFPPHLAVPGPSRANWQPKSSISHAPPPPPGSDLPRFQNYHYESSSYSSKPYLQGLSHQLVNNIDEQGNHVLDNEGKTMWRKLTTNAKQRQAKEERDAAMAWMYDQYYSGDNLKMAHSFASPVERPDLVARETSLRRPDADSLGVSSGNAMATNIQRRKTCSKGLWQFNWLYYLA</sequence>
<comment type="caution">
    <text evidence="2">The sequence shown here is derived from an EMBL/GenBank/DDBJ whole genome shotgun (WGS) entry which is preliminary data.</text>
</comment>
<protein>
    <submittedName>
        <fullName evidence="2">Uncharacterized protein</fullName>
    </submittedName>
</protein>
<dbReference type="AlphaFoldDB" id="A0ABD3RDX3"/>
<feature type="compositionally biased region" description="Polar residues" evidence="1">
    <location>
        <begin position="33"/>
        <end position="42"/>
    </location>
</feature>